<dbReference type="PANTHER" id="PTHR31635:SF196">
    <property type="entry name" value="REVERSE TRANSCRIPTASE DOMAIN-CONTAINING PROTEIN-RELATED"/>
    <property type="match status" value="1"/>
</dbReference>
<dbReference type="Pfam" id="PF00078">
    <property type="entry name" value="RVT_1"/>
    <property type="match status" value="1"/>
</dbReference>
<dbReference type="SMR" id="A0A8T3BZS4"/>
<dbReference type="InterPro" id="IPR043502">
    <property type="entry name" value="DNA/RNA_pol_sf"/>
</dbReference>
<dbReference type="OrthoDB" id="694708at2759"/>
<reference evidence="2" key="1">
    <citation type="journal article" date="2022" name="Front. Genet.">
        <title>Chromosome-Scale Assembly of the Dendrobium nobile Genome Provides Insights Into the Molecular Mechanism of the Biosynthesis of the Medicinal Active Ingredient of Dendrobium.</title>
        <authorList>
            <person name="Xu Q."/>
            <person name="Niu S.-C."/>
            <person name="Li K.-L."/>
            <person name="Zheng P.-J."/>
            <person name="Zhang X.-J."/>
            <person name="Jia Y."/>
            <person name="Liu Y."/>
            <person name="Niu Y.-X."/>
            <person name="Yu L.-H."/>
            <person name="Chen D.-F."/>
            <person name="Zhang G.-Q."/>
        </authorList>
    </citation>
    <scope>NUCLEOTIDE SEQUENCE</scope>
    <source>
        <tissue evidence="2">Leaf</tissue>
    </source>
</reference>
<dbReference type="InterPro" id="IPR000477">
    <property type="entry name" value="RT_dom"/>
</dbReference>
<keyword evidence="3" id="KW-1185">Reference proteome</keyword>
<dbReference type="PANTHER" id="PTHR31635">
    <property type="entry name" value="REVERSE TRANSCRIPTASE DOMAIN-CONTAINING PROTEIN-RELATED"/>
    <property type="match status" value="1"/>
</dbReference>
<proteinExistence type="predicted"/>
<dbReference type="AlphaFoldDB" id="A0A8T3BZS4"/>
<dbReference type="PROSITE" id="PS50878">
    <property type="entry name" value="RT_POL"/>
    <property type="match status" value="1"/>
</dbReference>
<protein>
    <recommendedName>
        <fullName evidence="1">Reverse transcriptase domain-containing protein</fullName>
    </recommendedName>
</protein>
<dbReference type="Proteomes" id="UP000829196">
    <property type="component" value="Unassembled WGS sequence"/>
</dbReference>
<organism evidence="2 3">
    <name type="scientific">Dendrobium nobile</name>
    <name type="common">Orchid</name>
    <dbReference type="NCBI Taxonomy" id="94219"/>
    <lineage>
        <taxon>Eukaryota</taxon>
        <taxon>Viridiplantae</taxon>
        <taxon>Streptophyta</taxon>
        <taxon>Embryophyta</taxon>
        <taxon>Tracheophyta</taxon>
        <taxon>Spermatophyta</taxon>
        <taxon>Magnoliopsida</taxon>
        <taxon>Liliopsida</taxon>
        <taxon>Asparagales</taxon>
        <taxon>Orchidaceae</taxon>
        <taxon>Epidendroideae</taxon>
        <taxon>Malaxideae</taxon>
        <taxon>Dendrobiinae</taxon>
        <taxon>Dendrobium</taxon>
    </lineage>
</organism>
<sequence>MTHDINHKVQGGNIIFKLDITKAYDNLCWNFLYKVLSRFGFSEMFINLIKNSIEHCFFSVIINGKRKGFFKSSQGLRQGDPLSPALFIISADYLSRSLDWLYTSHSTLRYKTGGGGGYPYFSFMFC</sequence>
<dbReference type="SUPFAM" id="SSF56672">
    <property type="entry name" value="DNA/RNA polymerases"/>
    <property type="match status" value="1"/>
</dbReference>
<name>A0A8T3BZS4_DENNO</name>
<feature type="domain" description="Reverse transcriptase" evidence="1">
    <location>
        <begin position="1"/>
        <end position="126"/>
    </location>
</feature>
<gene>
    <name evidence="2" type="ORF">KFK09_004154</name>
</gene>
<evidence type="ECO:0000259" key="1">
    <source>
        <dbReference type="PROSITE" id="PS50878"/>
    </source>
</evidence>
<accession>A0A8T3BZS4</accession>
<evidence type="ECO:0000313" key="3">
    <source>
        <dbReference type="Proteomes" id="UP000829196"/>
    </source>
</evidence>
<dbReference type="EMBL" id="JAGYWB010000004">
    <property type="protein sequence ID" value="KAI0524769.1"/>
    <property type="molecule type" value="Genomic_DNA"/>
</dbReference>
<evidence type="ECO:0000313" key="2">
    <source>
        <dbReference type="EMBL" id="KAI0524769.1"/>
    </source>
</evidence>
<comment type="caution">
    <text evidence="2">The sequence shown here is derived from an EMBL/GenBank/DDBJ whole genome shotgun (WGS) entry which is preliminary data.</text>
</comment>